<dbReference type="HOGENOM" id="CLU_1863354_0_0_10"/>
<evidence type="ECO:0000256" key="1">
    <source>
        <dbReference type="SAM" id="Phobius"/>
    </source>
</evidence>
<gene>
    <name evidence="2" type="ORF">PI23P_11147</name>
</gene>
<evidence type="ECO:0000313" key="3">
    <source>
        <dbReference type="Proteomes" id="UP000003053"/>
    </source>
</evidence>
<feature type="transmembrane region" description="Helical" evidence="1">
    <location>
        <begin position="99"/>
        <end position="120"/>
    </location>
</feature>
<organism evidence="2 3">
    <name type="scientific">Polaribacter irgensii 23-P</name>
    <dbReference type="NCBI Taxonomy" id="313594"/>
    <lineage>
        <taxon>Bacteria</taxon>
        <taxon>Pseudomonadati</taxon>
        <taxon>Bacteroidota</taxon>
        <taxon>Flavobacteriia</taxon>
        <taxon>Flavobacteriales</taxon>
        <taxon>Flavobacteriaceae</taxon>
    </lineage>
</organism>
<proteinExistence type="predicted"/>
<reference evidence="2 3" key="1">
    <citation type="submission" date="2006-02" db="EMBL/GenBank/DDBJ databases">
        <authorList>
            <person name="Murray A."/>
            <person name="Staley J."/>
            <person name="Ferriera S."/>
            <person name="Johnson J."/>
            <person name="Kravitz S."/>
            <person name="Halpern A."/>
            <person name="Remington K."/>
            <person name="Beeson K."/>
            <person name="Tran B."/>
            <person name="Rogers Y.-H."/>
            <person name="Friedman R."/>
            <person name="Venter J.C."/>
        </authorList>
    </citation>
    <scope>NUCLEOTIDE SEQUENCE [LARGE SCALE GENOMIC DNA]</scope>
    <source>
        <strain evidence="2 3">23-P</strain>
    </source>
</reference>
<feature type="transmembrane region" description="Helical" evidence="1">
    <location>
        <begin position="12"/>
        <end position="30"/>
    </location>
</feature>
<feature type="transmembrane region" description="Helical" evidence="1">
    <location>
        <begin position="42"/>
        <end position="58"/>
    </location>
</feature>
<comment type="caution">
    <text evidence="2">The sequence shown here is derived from an EMBL/GenBank/DDBJ whole genome shotgun (WGS) entry which is preliminary data.</text>
</comment>
<dbReference type="AlphaFoldDB" id="A4C182"/>
<sequence>MKLSKKLHKFSIITILFLIFFLSVAVLYNYNNSNEFYKNIKTFFLSIFIVSLLIISFLKNHQSSFLNRPLTTFCLCLFTFSFLALLINKLILTGFKNEIILYDQISSIVFGFFSFIFIIYQHYYNMKKEKNITKPDL</sequence>
<dbReference type="Proteomes" id="UP000003053">
    <property type="component" value="Unassembled WGS sequence"/>
</dbReference>
<keyword evidence="1" id="KW-0812">Transmembrane</keyword>
<evidence type="ECO:0000313" key="2">
    <source>
        <dbReference type="EMBL" id="EAR11885.1"/>
    </source>
</evidence>
<keyword evidence="1" id="KW-1133">Transmembrane helix</keyword>
<keyword evidence="1" id="KW-0472">Membrane</keyword>
<accession>A4C182</accession>
<protein>
    <submittedName>
        <fullName evidence="2">Uncharacterized protein</fullName>
    </submittedName>
</protein>
<name>A4C182_9FLAO</name>
<keyword evidence="3" id="KW-1185">Reference proteome</keyword>
<feature type="transmembrane region" description="Helical" evidence="1">
    <location>
        <begin position="70"/>
        <end position="87"/>
    </location>
</feature>
<dbReference type="EMBL" id="AAOG01000003">
    <property type="protein sequence ID" value="EAR11885.1"/>
    <property type="molecule type" value="Genomic_DNA"/>
</dbReference>